<feature type="transmembrane region" description="Helical" evidence="1">
    <location>
        <begin position="21"/>
        <end position="42"/>
    </location>
</feature>
<keyword evidence="1" id="KW-0812">Transmembrane</keyword>
<feature type="transmembrane region" description="Helical" evidence="1">
    <location>
        <begin position="192"/>
        <end position="214"/>
    </location>
</feature>
<name>A0AA92WL29_9BACT</name>
<sequence length="231" mass="25792">MARTRIKNPVVLTSIAQYAMYAYCFFALFSLAFSVCGQAGLSFRTSPILIPISPILVTIKQLVLQLAPIALWGIFRYTLPAGVKLLRRCSELMVLYYVLSFILGLCFNLHLVTMMQNGQITPTATILTWIQSSMGLISVIASLIAGCHLCSKHRGNMRKLGIALILVFMVWLICSNILPVAVFYLAGNTQQAAITSMNLISMITTTSVYIYAYYRMYRAIERNLQCTANFT</sequence>
<accession>A0AA92WL29</accession>
<dbReference type="Proteomes" id="UP000283672">
    <property type="component" value="Unassembled WGS sequence"/>
</dbReference>
<feature type="transmembrane region" description="Helical" evidence="1">
    <location>
        <begin position="162"/>
        <end position="186"/>
    </location>
</feature>
<organism evidence="2 3">
    <name type="scientific">Segatella copri</name>
    <dbReference type="NCBI Taxonomy" id="165179"/>
    <lineage>
        <taxon>Bacteria</taxon>
        <taxon>Pseudomonadati</taxon>
        <taxon>Bacteroidota</taxon>
        <taxon>Bacteroidia</taxon>
        <taxon>Bacteroidales</taxon>
        <taxon>Prevotellaceae</taxon>
        <taxon>Segatella</taxon>
    </lineage>
</organism>
<evidence type="ECO:0000313" key="3">
    <source>
        <dbReference type="Proteomes" id="UP000283672"/>
    </source>
</evidence>
<protein>
    <submittedName>
        <fullName evidence="2">Uncharacterized protein</fullName>
    </submittedName>
</protein>
<evidence type="ECO:0000313" key="2">
    <source>
        <dbReference type="EMBL" id="RHL33661.1"/>
    </source>
</evidence>
<comment type="caution">
    <text evidence="2">The sequence shown here is derived from an EMBL/GenBank/DDBJ whole genome shotgun (WGS) entry which is preliminary data.</text>
</comment>
<keyword evidence="1" id="KW-0472">Membrane</keyword>
<feature type="transmembrane region" description="Helical" evidence="1">
    <location>
        <begin position="94"/>
        <end position="114"/>
    </location>
</feature>
<gene>
    <name evidence="2" type="ORF">DW026_13965</name>
</gene>
<dbReference type="EMBL" id="QROP01000057">
    <property type="protein sequence ID" value="RHL33661.1"/>
    <property type="molecule type" value="Genomic_DNA"/>
</dbReference>
<proteinExistence type="predicted"/>
<dbReference type="RefSeq" id="WP_118417045.1">
    <property type="nucleotide sequence ID" value="NZ_QROP01000057.1"/>
</dbReference>
<dbReference type="AlphaFoldDB" id="A0AA92WL29"/>
<evidence type="ECO:0000256" key="1">
    <source>
        <dbReference type="SAM" id="Phobius"/>
    </source>
</evidence>
<feature type="transmembrane region" description="Helical" evidence="1">
    <location>
        <begin position="126"/>
        <end position="150"/>
    </location>
</feature>
<reference evidence="2 3" key="1">
    <citation type="submission" date="2018-08" db="EMBL/GenBank/DDBJ databases">
        <title>A genome reference for cultivated species of the human gut microbiota.</title>
        <authorList>
            <person name="Zou Y."/>
            <person name="Xue W."/>
            <person name="Luo G."/>
        </authorList>
    </citation>
    <scope>NUCLEOTIDE SEQUENCE [LARGE SCALE GENOMIC DNA]</scope>
    <source>
        <strain evidence="2 3">AF38-11</strain>
    </source>
</reference>
<keyword evidence="1" id="KW-1133">Transmembrane helix</keyword>
<feature type="transmembrane region" description="Helical" evidence="1">
    <location>
        <begin position="48"/>
        <end position="74"/>
    </location>
</feature>